<reference evidence="4 5" key="1">
    <citation type="submission" date="2018-12" db="EMBL/GenBank/DDBJ databases">
        <title>The whole draft genome of Streptomyce luteoverticillatus CGMCC 15060.</title>
        <authorList>
            <person name="Feng Z."/>
            <person name="Chen G."/>
            <person name="Zhang J."/>
            <person name="Zhu H."/>
            <person name="Yu X."/>
            <person name="Zhang W."/>
            <person name="Zhang X."/>
        </authorList>
    </citation>
    <scope>NUCLEOTIDE SEQUENCE [LARGE SCALE GENOMIC DNA]</scope>
    <source>
        <strain evidence="4 5">CGMCC 15060</strain>
    </source>
</reference>
<dbReference type="InterPro" id="IPR020568">
    <property type="entry name" value="Ribosomal_Su5_D2-typ_SF"/>
</dbReference>
<dbReference type="InterPro" id="IPR005517">
    <property type="entry name" value="Transl_elong_EFG/EF2_IV"/>
</dbReference>
<keyword evidence="2" id="KW-0342">GTP-binding</keyword>
<organism evidence="4 5">
    <name type="scientific">Streptomyces luteoverticillatus</name>
    <name type="common">Streptoverticillium luteoverticillatus</name>
    <dbReference type="NCBI Taxonomy" id="66425"/>
    <lineage>
        <taxon>Bacteria</taxon>
        <taxon>Bacillati</taxon>
        <taxon>Actinomycetota</taxon>
        <taxon>Actinomycetes</taxon>
        <taxon>Kitasatosporales</taxon>
        <taxon>Streptomycetaceae</taxon>
        <taxon>Streptomyces</taxon>
    </lineage>
</organism>
<evidence type="ECO:0000313" key="4">
    <source>
        <dbReference type="EMBL" id="AZQ75065.1"/>
    </source>
</evidence>
<name>A0A3Q9G473_STRLT</name>
<dbReference type="Proteomes" id="UP000267900">
    <property type="component" value="Chromosome"/>
</dbReference>
<evidence type="ECO:0000259" key="3">
    <source>
        <dbReference type="SMART" id="SM00889"/>
    </source>
</evidence>
<dbReference type="SUPFAM" id="SSF54211">
    <property type="entry name" value="Ribosomal protein S5 domain 2-like"/>
    <property type="match status" value="1"/>
</dbReference>
<dbReference type="OrthoDB" id="4281718at2"/>
<proteinExistence type="predicted"/>
<protein>
    <recommendedName>
        <fullName evidence="3">Translation elongation factor EFG/EF2 domain-containing protein</fullName>
    </recommendedName>
</protein>
<dbReference type="Pfam" id="PF03764">
    <property type="entry name" value="EFG_IV"/>
    <property type="match status" value="1"/>
</dbReference>
<evidence type="ECO:0000256" key="1">
    <source>
        <dbReference type="ARBA" id="ARBA00022741"/>
    </source>
</evidence>
<feature type="domain" description="Translation elongation factor EFG/EF2" evidence="3">
    <location>
        <begin position="48"/>
        <end position="145"/>
    </location>
</feature>
<dbReference type="InterPro" id="IPR014721">
    <property type="entry name" value="Ribsml_uS5_D2-typ_fold_subgr"/>
</dbReference>
<dbReference type="Gene3D" id="3.30.230.10">
    <property type="match status" value="1"/>
</dbReference>
<keyword evidence="5" id="KW-1185">Reference proteome</keyword>
<dbReference type="AlphaFoldDB" id="A0A3Q9G473"/>
<accession>A0A3Q9G473</accession>
<gene>
    <name evidence="4" type="ORF">EKH77_31405</name>
</gene>
<dbReference type="GO" id="GO:0005525">
    <property type="term" value="F:GTP binding"/>
    <property type="evidence" value="ECO:0007669"/>
    <property type="project" value="UniProtKB-KW"/>
</dbReference>
<dbReference type="EMBL" id="CP034587">
    <property type="protein sequence ID" value="AZQ75065.1"/>
    <property type="molecule type" value="Genomic_DNA"/>
</dbReference>
<keyword evidence="1" id="KW-0547">Nucleotide-binding</keyword>
<evidence type="ECO:0000313" key="5">
    <source>
        <dbReference type="Proteomes" id="UP000267900"/>
    </source>
</evidence>
<evidence type="ECO:0000256" key="2">
    <source>
        <dbReference type="ARBA" id="ARBA00023134"/>
    </source>
</evidence>
<sequence>MRSAVNTLCLLGRSVVAHGGDELVADVADRPADNGLDWAVGLGRCGHGHTSESEHAGACGPYAHIVADFEPPGPDGGLELLSLLPERRLPSEYLPWLKEGPWEGLGGVAAAVLVTDGSFHDVDSCELGYKIAGQQAGRAVLIGAGLLPPEAAATLRWATWPGMPRLKPSAVAGVRRRVP</sequence>
<dbReference type="SMART" id="SM00889">
    <property type="entry name" value="EFG_IV"/>
    <property type="match status" value="1"/>
</dbReference>